<dbReference type="GO" id="GO:0006281">
    <property type="term" value="P:DNA repair"/>
    <property type="evidence" value="ECO:0007669"/>
    <property type="project" value="InterPro"/>
</dbReference>
<dbReference type="SUPFAM" id="SSF46767">
    <property type="entry name" value="Methylated DNA-protein cysteine methyltransferase, C-terminal domain"/>
    <property type="match status" value="1"/>
</dbReference>
<comment type="caution">
    <text evidence="3">The sequence shown here is derived from an EMBL/GenBank/DDBJ whole genome shotgun (WGS) entry which is preliminary data.</text>
</comment>
<evidence type="ECO:0000256" key="1">
    <source>
        <dbReference type="ARBA" id="ARBA00022763"/>
    </source>
</evidence>
<dbReference type="Proteomes" id="UP000231019">
    <property type="component" value="Unassembled WGS sequence"/>
</dbReference>
<dbReference type="PANTHER" id="PTHR42942">
    <property type="entry name" value="6-O-METHYLGUANINE DNA METHYLTRANSFERASE"/>
    <property type="match status" value="1"/>
</dbReference>
<dbReference type="InterPro" id="IPR052520">
    <property type="entry name" value="ATL_DNA_repair"/>
</dbReference>
<gene>
    <name evidence="3" type="ORF">COW36_19890</name>
</gene>
<keyword evidence="3" id="KW-0808">Transferase</keyword>
<dbReference type="GO" id="GO:0008168">
    <property type="term" value="F:methyltransferase activity"/>
    <property type="evidence" value="ECO:0007669"/>
    <property type="project" value="UniProtKB-KW"/>
</dbReference>
<dbReference type="InterPro" id="IPR036388">
    <property type="entry name" value="WH-like_DNA-bd_sf"/>
</dbReference>
<evidence type="ECO:0000313" key="4">
    <source>
        <dbReference type="Proteomes" id="UP000231019"/>
    </source>
</evidence>
<sequence length="105" mass="11698">MSWSEQVKTWVKRIPAGRVATYGQIAALSGHPRASRQVGTILRASQEDALPWHRVLNAQGEVSTWKLGVGDLQMARLEAEGIVFEAGKCDLKRFLWQPETELLLG</sequence>
<organism evidence="3 4">
    <name type="scientific">bacterium (Candidatus Blackallbacteria) CG17_big_fil_post_rev_8_21_14_2_50_48_46</name>
    <dbReference type="NCBI Taxonomy" id="2014261"/>
    <lineage>
        <taxon>Bacteria</taxon>
        <taxon>Candidatus Blackallbacteria</taxon>
    </lineage>
</organism>
<accession>A0A2M7FZT4</accession>
<proteinExistence type="predicted"/>
<dbReference type="InterPro" id="IPR036217">
    <property type="entry name" value="MethylDNA_cys_MeTrfase_DNAb"/>
</dbReference>
<keyword evidence="3" id="KW-0489">Methyltransferase</keyword>
<dbReference type="GO" id="GO:0032259">
    <property type="term" value="P:methylation"/>
    <property type="evidence" value="ECO:0007669"/>
    <property type="project" value="UniProtKB-KW"/>
</dbReference>
<evidence type="ECO:0000313" key="3">
    <source>
        <dbReference type="EMBL" id="PIW14911.1"/>
    </source>
</evidence>
<name>A0A2M7FZT4_9BACT</name>
<dbReference type="AlphaFoldDB" id="A0A2M7FZT4"/>
<keyword evidence="1" id="KW-0227">DNA damage</keyword>
<dbReference type="PANTHER" id="PTHR42942:SF1">
    <property type="entry name" value="ALKYLTRANSFERASE-LIKE PROTEIN 1"/>
    <property type="match status" value="1"/>
</dbReference>
<dbReference type="Pfam" id="PF01035">
    <property type="entry name" value="DNA_binding_1"/>
    <property type="match status" value="1"/>
</dbReference>
<feature type="domain" description="Methylated-DNA-[protein]-cysteine S-methyltransferase DNA binding" evidence="2">
    <location>
        <begin position="4"/>
        <end position="82"/>
    </location>
</feature>
<protein>
    <submittedName>
        <fullName evidence="3">Cysteine methyltransferase</fullName>
    </submittedName>
</protein>
<dbReference type="CDD" id="cd06445">
    <property type="entry name" value="ATase"/>
    <property type="match status" value="1"/>
</dbReference>
<dbReference type="Gene3D" id="1.10.10.10">
    <property type="entry name" value="Winged helix-like DNA-binding domain superfamily/Winged helix DNA-binding domain"/>
    <property type="match status" value="1"/>
</dbReference>
<evidence type="ECO:0000259" key="2">
    <source>
        <dbReference type="Pfam" id="PF01035"/>
    </source>
</evidence>
<dbReference type="EMBL" id="PFFQ01000055">
    <property type="protein sequence ID" value="PIW14911.1"/>
    <property type="molecule type" value="Genomic_DNA"/>
</dbReference>
<reference evidence="3 4" key="1">
    <citation type="submission" date="2017-09" db="EMBL/GenBank/DDBJ databases">
        <title>Depth-based differentiation of microbial function through sediment-hosted aquifers and enrichment of novel symbionts in the deep terrestrial subsurface.</title>
        <authorList>
            <person name="Probst A.J."/>
            <person name="Ladd B."/>
            <person name="Jarett J.K."/>
            <person name="Geller-Mcgrath D.E."/>
            <person name="Sieber C.M."/>
            <person name="Emerson J.B."/>
            <person name="Anantharaman K."/>
            <person name="Thomas B.C."/>
            <person name="Malmstrom R."/>
            <person name="Stieglmeier M."/>
            <person name="Klingl A."/>
            <person name="Woyke T."/>
            <person name="Ryan C.M."/>
            <person name="Banfield J.F."/>
        </authorList>
    </citation>
    <scope>NUCLEOTIDE SEQUENCE [LARGE SCALE GENOMIC DNA]</scope>
    <source>
        <strain evidence="3">CG17_big_fil_post_rev_8_21_14_2_50_48_46</strain>
    </source>
</reference>
<dbReference type="InterPro" id="IPR014048">
    <property type="entry name" value="MethylDNA_cys_MeTrfase_DNA-bd"/>
</dbReference>